<gene>
    <name evidence="3" type="ORF">METZ01_LOCUS269804</name>
</gene>
<name>A0A382JXT8_9ZZZZ</name>
<accession>A0A382JXT8</accession>
<dbReference type="InterPro" id="IPR010998">
    <property type="entry name" value="Integrase_recombinase_N"/>
</dbReference>
<evidence type="ECO:0000313" key="3">
    <source>
        <dbReference type="EMBL" id="SVC16950.1"/>
    </source>
</evidence>
<dbReference type="AlphaFoldDB" id="A0A382JXT8"/>
<organism evidence="3">
    <name type="scientific">marine metagenome</name>
    <dbReference type="NCBI Taxonomy" id="408172"/>
    <lineage>
        <taxon>unclassified sequences</taxon>
        <taxon>metagenomes</taxon>
        <taxon>ecological metagenomes</taxon>
    </lineage>
</organism>
<feature type="non-terminal residue" evidence="3">
    <location>
        <position position="208"/>
    </location>
</feature>
<feature type="domain" description="Core-binding (CB)" evidence="2">
    <location>
        <begin position="84"/>
        <end position="163"/>
    </location>
</feature>
<evidence type="ECO:0000259" key="2">
    <source>
        <dbReference type="PROSITE" id="PS51900"/>
    </source>
</evidence>
<dbReference type="PROSITE" id="PS51900">
    <property type="entry name" value="CB"/>
    <property type="match status" value="1"/>
</dbReference>
<evidence type="ECO:0000256" key="1">
    <source>
        <dbReference type="ARBA" id="ARBA00023125"/>
    </source>
</evidence>
<dbReference type="EMBL" id="UINC01077126">
    <property type="protein sequence ID" value="SVC16950.1"/>
    <property type="molecule type" value="Genomic_DNA"/>
</dbReference>
<reference evidence="3" key="1">
    <citation type="submission" date="2018-05" db="EMBL/GenBank/DDBJ databases">
        <authorList>
            <person name="Lanie J.A."/>
            <person name="Ng W.-L."/>
            <person name="Kazmierczak K.M."/>
            <person name="Andrzejewski T.M."/>
            <person name="Davidsen T.M."/>
            <person name="Wayne K.J."/>
            <person name="Tettelin H."/>
            <person name="Glass J.I."/>
            <person name="Rusch D."/>
            <person name="Podicherti R."/>
            <person name="Tsui H.-C.T."/>
            <person name="Winkler M.E."/>
        </authorList>
    </citation>
    <scope>NUCLEOTIDE SEQUENCE</scope>
</reference>
<dbReference type="InterPro" id="IPR011010">
    <property type="entry name" value="DNA_brk_join_enz"/>
</dbReference>
<dbReference type="Gene3D" id="1.10.150.130">
    <property type="match status" value="1"/>
</dbReference>
<dbReference type="InterPro" id="IPR044068">
    <property type="entry name" value="CB"/>
</dbReference>
<dbReference type="GO" id="GO:0003677">
    <property type="term" value="F:DNA binding"/>
    <property type="evidence" value="ECO:0007669"/>
    <property type="project" value="UniProtKB-KW"/>
</dbReference>
<dbReference type="SUPFAM" id="SSF56349">
    <property type="entry name" value="DNA breaking-rejoining enzymes"/>
    <property type="match status" value="1"/>
</dbReference>
<sequence length="208" mass="24421">MPKQTRHSTAYSGVYFVELADDDQSFFIRYKQNGKSFEERAGRSSQGWNAEKASFLRKERLSGVNPLGRYTWNSAGQMDGENNWTFSGIFEAYLRLRPDLKGRENDIYRFRNYLKEDFGDKAPSEVVPEDIERFRHKLQNQQLKPATVRHVLELLRRLANYAFKKKFCPGLSFKIQMPTVENQKTENLTQEQLETLLRVLDDEPDKQV</sequence>
<keyword evidence="1" id="KW-0238">DNA-binding</keyword>
<proteinExistence type="predicted"/>
<protein>
    <recommendedName>
        <fullName evidence="2">Core-binding (CB) domain-containing protein</fullName>
    </recommendedName>
</protein>